<keyword evidence="11" id="KW-0458">Lysosome</keyword>
<dbReference type="GO" id="GO:0005764">
    <property type="term" value="C:lysosome"/>
    <property type="evidence" value="ECO:0007669"/>
    <property type="project" value="UniProtKB-SubCell"/>
</dbReference>
<comment type="subcellular location">
    <subcellularLocation>
        <location evidence="2">Cytoplasm</location>
        <location evidence="2">Cytosol</location>
    </subcellularLocation>
    <subcellularLocation>
        <location evidence="1">Lysosome</location>
    </subcellularLocation>
    <subcellularLocation>
        <location evidence="3">Secreted</location>
        <location evidence="3">Extracellular exosome</location>
    </subcellularLocation>
</comment>
<keyword evidence="8" id="KW-0964">Secreted</keyword>
<dbReference type="GO" id="GO:0010628">
    <property type="term" value="P:positive regulation of gene expression"/>
    <property type="evidence" value="ECO:0007669"/>
    <property type="project" value="TreeGrafter"/>
</dbReference>
<reference evidence="13 14" key="1">
    <citation type="submission" date="2020-02" db="EMBL/GenBank/DDBJ databases">
        <title>A chromosome-scale genome assembly of the black bullhead catfish (Ameiurus melas).</title>
        <authorList>
            <person name="Wen M."/>
            <person name="Zham M."/>
            <person name="Cabau C."/>
            <person name="Klopp C."/>
            <person name="Donnadieu C."/>
            <person name="Roques C."/>
            <person name="Bouchez O."/>
            <person name="Lampietro C."/>
            <person name="Jouanno E."/>
            <person name="Herpin A."/>
            <person name="Louis A."/>
            <person name="Berthelot C."/>
            <person name="Parey E."/>
            <person name="Roest-Crollius H."/>
            <person name="Braasch I."/>
            <person name="Postlethwait J."/>
            <person name="Robinson-Rechavi M."/>
            <person name="Echchiki A."/>
            <person name="Begum T."/>
            <person name="Montfort J."/>
            <person name="Schartl M."/>
            <person name="Bobe J."/>
            <person name="Guiguen Y."/>
        </authorList>
    </citation>
    <scope>NUCLEOTIDE SEQUENCE [LARGE SCALE GENOMIC DNA]</scope>
    <source>
        <strain evidence="13">M_S1</strain>
        <tissue evidence="13">Blood</tissue>
    </source>
</reference>
<dbReference type="SUPFAM" id="SSF50353">
    <property type="entry name" value="Cytokine"/>
    <property type="match status" value="1"/>
</dbReference>
<dbReference type="GO" id="GO:0042119">
    <property type="term" value="P:neutrophil activation"/>
    <property type="evidence" value="ECO:0007669"/>
    <property type="project" value="TreeGrafter"/>
</dbReference>
<dbReference type="Pfam" id="PF00340">
    <property type="entry name" value="IL1"/>
    <property type="match status" value="1"/>
</dbReference>
<proteinExistence type="inferred from homology"/>
<dbReference type="GO" id="GO:1901222">
    <property type="term" value="P:regulation of non-canonical NF-kappaB signal transduction"/>
    <property type="evidence" value="ECO:0007669"/>
    <property type="project" value="TreeGrafter"/>
</dbReference>
<name>A0A7J6BDT5_AMEME</name>
<keyword evidence="10" id="KW-0395">Inflammatory response</keyword>
<keyword evidence="12" id="KW-0497">Mitogen</keyword>
<comment type="similarity">
    <text evidence="4">Belongs to the IL-1 family.</text>
</comment>
<accession>A0A7J6BDT5</accession>
<dbReference type="GO" id="GO:0001660">
    <property type="term" value="P:fever generation"/>
    <property type="evidence" value="ECO:0007669"/>
    <property type="project" value="UniProtKB-KW"/>
</dbReference>
<organism evidence="13 14">
    <name type="scientific">Ameiurus melas</name>
    <name type="common">Black bullhead</name>
    <name type="synonym">Silurus melas</name>
    <dbReference type="NCBI Taxonomy" id="219545"/>
    <lineage>
        <taxon>Eukaryota</taxon>
        <taxon>Metazoa</taxon>
        <taxon>Chordata</taxon>
        <taxon>Craniata</taxon>
        <taxon>Vertebrata</taxon>
        <taxon>Euteleostomi</taxon>
        <taxon>Actinopterygii</taxon>
        <taxon>Neopterygii</taxon>
        <taxon>Teleostei</taxon>
        <taxon>Ostariophysi</taxon>
        <taxon>Siluriformes</taxon>
        <taxon>Ictaluridae</taxon>
        <taxon>Ameiurus</taxon>
    </lineage>
</organism>
<evidence type="ECO:0000256" key="7">
    <source>
        <dbReference type="ARBA" id="ARBA00022514"/>
    </source>
</evidence>
<evidence type="ECO:0000256" key="9">
    <source>
        <dbReference type="ARBA" id="ARBA00022620"/>
    </source>
</evidence>
<protein>
    <recommendedName>
        <fullName evidence="5">Interleukin-1 beta</fullName>
    </recommendedName>
</protein>
<evidence type="ECO:0000256" key="1">
    <source>
        <dbReference type="ARBA" id="ARBA00004371"/>
    </source>
</evidence>
<dbReference type="GO" id="GO:0005615">
    <property type="term" value="C:extracellular space"/>
    <property type="evidence" value="ECO:0007669"/>
    <property type="project" value="UniProtKB-KW"/>
</dbReference>
<dbReference type="GO" id="GO:0051781">
    <property type="term" value="P:positive regulation of cell division"/>
    <property type="evidence" value="ECO:0007669"/>
    <property type="project" value="UniProtKB-KW"/>
</dbReference>
<sequence>MEQESFLSGGVALFHTVVDGKHCYEVDNVLTSQPSDFGRKGDKLLMINDVETQHLPPKMFAKMLSSGSPLLTLHRASVDEAQKNSPESESMRPYHMEKTVLDFSLAMVRKTCLDKNEENPQVPEEGEAESGDVEGVSFPNKEILLVSMTNTSVGILRARGCDTENPCSSCGAAGCTLSDFVVATKQTKVTSAYREYIRKRFEKGQVLIQSLLQKAICRENIRHKELPCISNATTENITIYYYMSNATEDFDKGVPVVLNFSGSTNFLKCMCESGRPALTVECCDKSKLQSICKDDPNTWPFVFYLKTTKDNHRRFESAAYSGWFIHTKPSGLVCVDQGTNYSESNFYIIIIQLGNK</sequence>
<dbReference type="GO" id="GO:0048246">
    <property type="term" value="P:macrophage chemotaxis"/>
    <property type="evidence" value="ECO:0007669"/>
    <property type="project" value="TreeGrafter"/>
</dbReference>
<dbReference type="GO" id="GO:0071222">
    <property type="term" value="P:cellular response to lipopolysaccharide"/>
    <property type="evidence" value="ECO:0007669"/>
    <property type="project" value="TreeGrafter"/>
</dbReference>
<evidence type="ECO:0000256" key="3">
    <source>
        <dbReference type="ARBA" id="ARBA00004550"/>
    </source>
</evidence>
<evidence type="ECO:0000256" key="11">
    <source>
        <dbReference type="ARBA" id="ARBA00023228"/>
    </source>
</evidence>
<keyword evidence="9" id="KW-0666">Pyrogen</keyword>
<dbReference type="GO" id="GO:0005829">
    <property type="term" value="C:cytosol"/>
    <property type="evidence" value="ECO:0007669"/>
    <property type="project" value="UniProtKB-SubCell"/>
</dbReference>
<evidence type="ECO:0000256" key="5">
    <source>
        <dbReference type="ARBA" id="ARBA00014702"/>
    </source>
</evidence>
<dbReference type="AlphaFoldDB" id="A0A7J6BDT5"/>
<dbReference type="Proteomes" id="UP000593565">
    <property type="component" value="Unassembled WGS sequence"/>
</dbReference>
<evidence type="ECO:0000256" key="12">
    <source>
        <dbReference type="ARBA" id="ARBA00023246"/>
    </source>
</evidence>
<evidence type="ECO:0000256" key="2">
    <source>
        <dbReference type="ARBA" id="ARBA00004514"/>
    </source>
</evidence>
<dbReference type="CDD" id="cd00100">
    <property type="entry name" value="beta-trefoil_IL1"/>
    <property type="match status" value="1"/>
</dbReference>
<dbReference type="InterPro" id="IPR008996">
    <property type="entry name" value="IL1/FGF"/>
</dbReference>
<evidence type="ECO:0000256" key="6">
    <source>
        <dbReference type="ARBA" id="ARBA00022490"/>
    </source>
</evidence>
<keyword evidence="14" id="KW-1185">Reference proteome</keyword>
<dbReference type="GO" id="GO:0019221">
    <property type="term" value="P:cytokine-mediated signaling pathway"/>
    <property type="evidence" value="ECO:0007669"/>
    <property type="project" value="TreeGrafter"/>
</dbReference>
<dbReference type="PANTHER" id="PTHR10078:SF30">
    <property type="entry name" value="INTERLEUKIN-1 BETA"/>
    <property type="match status" value="1"/>
</dbReference>
<dbReference type="Gene3D" id="2.80.10.50">
    <property type="match status" value="1"/>
</dbReference>
<evidence type="ECO:0000256" key="10">
    <source>
        <dbReference type="ARBA" id="ARBA00023198"/>
    </source>
</evidence>
<evidence type="ECO:0000313" key="14">
    <source>
        <dbReference type="Proteomes" id="UP000593565"/>
    </source>
</evidence>
<dbReference type="PANTHER" id="PTHR10078">
    <property type="entry name" value="INTERLEUKIN-1 FAMILY MEMBER"/>
    <property type="match status" value="1"/>
</dbReference>
<keyword evidence="6" id="KW-0963">Cytoplasm</keyword>
<dbReference type="GO" id="GO:0005125">
    <property type="term" value="F:cytokine activity"/>
    <property type="evidence" value="ECO:0007669"/>
    <property type="project" value="UniProtKB-KW"/>
</dbReference>
<dbReference type="InterPro" id="IPR000975">
    <property type="entry name" value="IL-1_fam"/>
</dbReference>
<dbReference type="EMBL" id="JAAGNN010000001">
    <property type="protein sequence ID" value="KAF4093263.1"/>
    <property type="molecule type" value="Genomic_DNA"/>
</dbReference>
<evidence type="ECO:0000313" key="13">
    <source>
        <dbReference type="EMBL" id="KAF4093263.1"/>
    </source>
</evidence>
<evidence type="ECO:0000256" key="4">
    <source>
        <dbReference type="ARBA" id="ARBA00010448"/>
    </source>
</evidence>
<keyword evidence="7" id="KW-0202">Cytokine</keyword>
<dbReference type="GO" id="GO:0006955">
    <property type="term" value="P:immune response"/>
    <property type="evidence" value="ECO:0007669"/>
    <property type="project" value="InterPro"/>
</dbReference>
<evidence type="ECO:0000256" key="8">
    <source>
        <dbReference type="ARBA" id="ARBA00022525"/>
    </source>
</evidence>
<gene>
    <name evidence="13" type="ORF">AMELA_G00000280</name>
</gene>
<comment type="caution">
    <text evidence="13">The sequence shown here is derived from an EMBL/GenBank/DDBJ whole genome shotgun (WGS) entry which is preliminary data.</text>
</comment>